<sequence>MLKRLIGLVGGAVLLTGCSVYGNLDELKMRNAQPEGTAFTKALAMEYQKFSEFEMFQMYDHVDADYFARKGVRVAMGEVVAPEDPANWNEPADSIDELNASRARLISALDSGGREAHPIEAAVAQAKYDCWVEQQEENFQPDDIAACKQEFFDAIAVLEKKMEPAPAPAPEPMMEPASFIVFFDFDDSAVNQGAAQVLSLVNSKFGDYKDGSIALVGHTDTSGSNAYNDKLSLDRANNVRFSLIEMGVPASAISVDAKGESEPLEATGDGVKNPQNRRVEITIK</sequence>
<evidence type="ECO:0000256" key="4">
    <source>
        <dbReference type="PROSITE-ProRule" id="PRU00473"/>
    </source>
</evidence>
<dbReference type="PRINTS" id="PR01021">
    <property type="entry name" value="OMPADOMAIN"/>
</dbReference>
<keyword evidence="3" id="KW-0998">Cell outer membrane</keyword>
<evidence type="ECO:0000259" key="5">
    <source>
        <dbReference type="PROSITE" id="PS51123"/>
    </source>
</evidence>
<dbReference type="InterPro" id="IPR036737">
    <property type="entry name" value="OmpA-like_sf"/>
</dbReference>
<feature type="domain" description="OmpA-like" evidence="5">
    <location>
        <begin position="170"/>
        <end position="284"/>
    </location>
</feature>
<dbReference type="PANTHER" id="PTHR30329">
    <property type="entry name" value="STATOR ELEMENT OF FLAGELLAR MOTOR COMPLEX"/>
    <property type="match status" value="1"/>
</dbReference>
<keyword evidence="2 4" id="KW-0472">Membrane</keyword>
<dbReference type="InterPro" id="IPR006664">
    <property type="entry name" value="OMP_bac"/>
</dbReference>
<reference evidence="6 7" key="1">
    <citation type="submission" date="2020-04" db="EMBL/GenBank/DDBJ databases">
        <title>Rhodospirillaceae bacterium KN72 isolated from deep sea.</title>
        <authorList>
            <person name="Zhang D.-C."/>
        </authorList>
    </citation>
    <scope>NUCLEOTIDE SEQUENCE [LARGE SCALE GENOMIC DNA]</scope>
    <source>
        <strain evidence="6 7">KN72</strain>
    </source>
</reference>
<name>A0A7Y0DX46_9PROT</name>
<dbReference type="PROSITE" id="PS51123">
    <property type="entry name" value="OMPA_2"/>
    <property type="match status" value="1"/>
</dbReference>
<dbReference type="Gene3D" id="3.30.1330.60">
    <property type="entry name" value="OmpA-like domain"/>
    <property type="match status" value="1"/>
</dbReference>
<evidence type="ECO:0000313" key="7">
    <source>
        <dbReference type="Proteomes" id="UP000539372"/>
    </source>
</evidence>
<evidence type="ECO:0000256" key="2">
    <source>
        <dbReference type="ARBA" id="ARBA00023136"/>
    </source>
</evidence>
<comment type="subcellular location">
    <subcellularLocation>
        <location evidence="1">Cell outer membrane</location>
    </subcellularLocation>
</comment>
<dbReference type="RefSeq" id="WP_169623482.1">
    <property type="nucleotide sequence ID" value="NZ_JABBNT010000001.1"/>
</dbReference>
<proteinExistence type="predicted"/>
<keyword evidence="7" id="KW-1185">Reference proteome</keyword>
<organism evidence="6 7">
    <name type="scientific">Pacificispira spongiicola</name>
    <dbReference type="NCBI Taxonomy" id="2729598"/>
    <lineage>
        <taxon>Bacteria</taxon>
        <taxon>Pseudomonadati</taxon>
        <taxon>Pseudomonadota</taxon>
        <taxon>Alphaproteobacteria</taxon>
        <taxon>Rhodospirillales</taxon>
        <taxon>Rhodospirillaceae</taxon>
        <taxon>Pacificispira</taxon>
    </lineage>
</organism>
<comment type="caution">
    <text evidence="6">The sequence shown here is derived from an EMBL/GenBank/DDBJ whole genome shotgun (WGS) entry which is preliminary data.</text>
</comment>
<dbReference type="CDD" id="cd07185">
    <property type="entry name" value="OmpA_C-like"/>
    <property type="match status" value="1"/>
</dbReference>
<evidence type="ECO:0000256" key="1">
    <source>
        <dbReference type="ARBA" id="ARBA00004442"/>
    </source>
</evidence>
<dbReference type="InterPro" id="IPR050330">
    <property type="entry name" value="Bact_OuterMem_StrucFunc"/>
</dbReference>
<evidence type="ECO:0000256" key="3">
    <source>
        <dbReference type="ARBA" id="ARBA00023237"/>
    </source>
</evidence>
<gene>
    <name evidence="6" type="ORF">HH303_01760</name>
</gene>
<dbReference type="EMBL" id="JABBNT010000001">
    <property type="protein sequence ID" value="NMM43185.1"/>
    <property type="molecule type" value="Genomic_DNA"/>
</dbReference>
<dbReference type="SUPFAM" id="SSF103088">
    <property type="entry name" value="OmpA-like"/>
    <property type="match status" value="1"/>
</dbReference>
<dbReference type="PANTHER" id="PTHR30329:SF21">
    <property type="entry name" value="LIPOPROTEIN YIAD-RELATED"/>
    <property type="match status" value="1"/>
</dbReference>
<protein>
    <submittedName>
        <fullName evidence="6">OmpA family protein</fullName>
    </submittedName>
</protein>
<evidence type="ECO:0000313" key="6">
    <source>
        <dbReference type="EMBL" id="NMM43185.1"/>
    </source>
</evidence>
<dbReference type="AlphaFoldDB" id="A0A7Y0DX46"/>
<dbReference type="GO" id="GO:0009279">
    <property type="term" value="C:cell outer membrane"/>
    <property type="evidence" value="ECO:0007669"/>
    <property type="project" value="UniProtKB-SubCell"/>
</dbReference>
<dbReference type="InterPro" id="IPR006665">
    <property type="entry name" value="OmpA-like"/>
</dbReference>
<dbReference type="Pfam" id="PF00691">
    <property type="entry name" value="OmpA"/>
    <property type="match status" value="1"/>
</dbReference>
<dbReference type="Proteomes" id="UP000539372">
    <property type="component" value="Unassembled WGS sequence"/>
</dbReference>
<accession>A0A7Y0DX46</accession>
<dbReference type="PROSITE" id="PS51257">
    <property type="entry name" value="PROKAR_LIPOPROTEIN"/>
    <property type="match status" value="1"/>
</dbReference>